<sequence>MYALPFLLISLSGIIALAFKISQVSSYEINKSNWNPLNLIRESESITTYLKTWIVKHPFVITFSVGFIVLTHQNLKSLEAVKTLLPQVPNTYLTAYLLLSVFLFYELFFLIISKVKHPINSVLKIITLLFYIPIYIYVGTTGASAIIKSVFVFLVGIMTGIVRNEILPKQIILGTIVLIAGIWAISYYFIKCINVANKEI</sequence>
<name>A0ABW5PHR6_9BACL</name>
<protein>
    <submittedName>
        <fullName evidence="2">Uncharacterized protein</fullName>
    </submittedName>
</protein>
<feature type="transmembrane region" description="Helical" evidence="1">
    <location>
        <begin position="118"/>
        <end position="138"/>
    </location>
</feature>
<keyword evidence="3" id="KW-1185">Reference proteome</keyword>
<evidence type="ECO:0000256" key="1">
    <source>
        <dbReference type="SAM" id="Phobius"/>
    </source>
</evidence>
<feature type="transmembrane region" description="Helical" evidence="1">
    <location>
        <begin position="170"/>
        <end position="190"/>
    </location>
</feature>
<evidence type="ECO:0000313" key="2">
    <source>
        <dbReference type="EMBL" id="MFD2614741.1"/>
    </source>
</evidence>
<organism evidence="2 3">
    <name type="scientific">Paenibacillus gansuensis</name>
    <dbReference type="NCBI Taxonomy" id="306542"/>
    <lineage>
        <taxon>Bacteria</taxon>
        <taxon>Bacillati</taxon>
        <taxon>Bacillota</taxon>
        <taxon>Bacilli</taxon>
        <taxon>Bacillales</taxon>
        <taxon>Paenibacillaceae</taxon>
        <taxon>Paenibacillus</taxon>
    </lineage>
</organism>
<keyword evidence="1" id="KW-1133">Transmembrane helix</keyword>
<dbReference type="RefSeq" id="WP_377605945.1">
    <property type="nucleotide sequence ID" value="NZ_JBHUME010000013.1"/>
</dbReference>
<gene>
    <name evidence="2" type="ORF">ACFSUF_20205</name>
</gene>
<feature type="transmembrane region" description="Helical" evidence="1">
    <location>
        <begin position="50"/>
        <end position="70"/>
    </location>
</feature>
<dbReference type="EMBL" id="JBHUME010000013">
    <property type="protein sequence ID" value="MFD2614741.1"/>
    <property type="molecule type" value="Genomic_DNA"/>
</dbReference>
<keyword evidence="1" id="KW-0472">Membrane</keyword>
<reference evidence="3" key="1">
    <citation type="journal article" date="2019" name="Int. J. Syst. Evol. Microbiol.">
        <title>The Global Catalogue of Microorganisms (GCM) 10K type strain sequencing project: providing services to taxonomists for standard genome sequencing and annotation.</title>
        <authorList>
            <consortium name="The Broad Institute Genomics Platform"/>
            <consortium name="The Broad Institute Genome Sequencing Center for Infectious Disease"/>
            <person name="Wu L."/>
            <person name="Ma J."/>
        </authorList>
    </citation>
    <scope>NUCLEOTIDE SEQUENCE [LARGE SCALE GENOMIC DNA]</scope>
    <source>
        <strain evidence="3">KCTC 3950</strain>
    </source>
</reference>
<comment type="caution">
    <text evidence="2">The sequence shown here is derived from an EMBL/GenBank/DDBJ whole genome shotgun (WGS) entry which is preliminary data.</text>
</comment>
<accession>A0ABW5PHR6</accession>
<feature type="transmembrane region" description="Helical" evidence="1">
    <location>
        <begin position="91"/>
        <end position="112"/>
    </location>
</feature>
<proteinExistence type="predicted"/>
<dbReference type="Proteomes" id="UP001597541">
    <property type="component" value="Unassembled WGS sequence"/>
</dbReference>
<evidence type="ECO:0000313" key="3">
    <source>
        <dbReference type="Proteomes" id="UP001597541"/>
    </source>
</evidence>
<keyword evidence="1" id="KW-0812">Transmembrane</keyword>